<dbReference type="EMBL" id="FMSV02000083">
    <property type="protein sequence ID" value="SEH04688.1"/>
    <property type="molecule type" value="Genomic_DNA"/>
</dbReference>
<dbReference type="GO" id="GO:0005886">
    <property type="term" value="C:plasma membrane"/>
    <property type="evidence" value="ECO:0007669"/>
    <property type="project" value="TreeGrafter"/>
</dbReference>
<protein>
    <recommendedName>
        <fullName evidence="3">histidine kinase</fullName>
        <ecNumber evidence="3">2.7.13.3</ecNumber>
    </recommendedName>
</protein>
<keyword evidence="4" id="KW-0597">Phosphoprotein</keyword>
<proteinExistence type="predicted"/>
<keyword evidence="8" id="KW-0175">Coiled coil</keyword>
<reference evidence="12 13" key="1">
    <citation type="submission" date="2016-10" db="EMBL/GenBank/DDBJ databases">
        <authorList>
            <person name="de Groot N.N."/>
        </authorList>
    </citation>
    <scope>NUCLEOTIDE SEQUENCE [LARGE SCALE GENOMIC DNA]</scope>
    <source>
        <strain evidence="12">MBHS1</strain>
    </source>
</reference>
<evidence type="ECO:0000256" key="3">
    <source>
        <dbReference type="ARBA" id="ARBA00012438"/>
    </source>
</evidence>
<dbReference type="CDD" id="cd12912">
    <property type="entry name" value="PDC2_MCP_like"/>
    <property type="match status" value="1"/>
</dbReference>
<dbReference type="PANTHER" id="PTHR43047">
    <property type="entry name" value="TWO-COMPONENT HISTIDINE PROTEIN KINASE"/>
    <property type="match status" value="1"/>
</dbReference>
<comment type="catalytic activity">
    <reaction evidence="1">
        <text>ATP + protein L-histidine = ADP + protein N-phospho-L-histidine.</text>
        <dbReference type="EC" id="2.7.13.3"/>
    </reaction>
</comment>
<dbReference type="Gene3D" id="3.30.450.20">
    <property type="entry name" value="PAS domain"/>
    <property type="match status" value="1"/>
</dbReference>
<dbReference type="SMART" id="SM00387">
    <property type="entry name" value="HATPase_c"/>
    <property type="match status" value="1"/>
</dbReference>
<keyword evidence="7" id="KW-0902">Two-component regulatory system</keyword>
<dbReference type="GO" id="GO:0009927">
    <property type="term" value="F:histidine phosphotransfer kinase activity"/>
    <property type="evidence" value="ECO:0007669"/>
    <property type="project" value="TreeGrafter"/>
</dbReference>
<dbReference type="PRINTS" id="PR00344">
    <property type="entry name" value="BCTRLSENSOR"/>
</dbReference>
<evidence type="ECO:0000256" key="4">
    <source>
        <dbReference type="ARBA" id="ARBA00022553"/>
    </source>
</evidence>
<comment type="subcellular location">
    <subcellularLocation>
        <location evidence="2">Membrane</location>
    </subcellularLocation>
</comment>
<dbReference type="RefSeq" id="WP_103918730.1">
    <property type="nucleotide sequence ID" value="NZ_FMSV02000083.1"/>
</dbReference>
<dbReference type="FunFam" id="3.30.565.10:FF:000010">
    <property type="entry name" value="Sensor histidine kinase RcsC"/>
    <property type="match status" value="1"/>
</dbReference>
<feature type="coiled-coil region" evidence="8">
    <location>
        <begin position="248"/>
        <end position="275"/>
    </location>
</feature>
<dbReference type="GO" id="GO:0000155">
    <property type="term" value="F:phosphorelay sensor kinase activity"/>
    <property type="evidence" value="ECO:0007669"/>
    <property type="project" value="InterPro"/>
</dbReference>
<dbReference type="AlphaFoldDB" id="A0A1H6F3E1"/>
<keyword evidence="13" id="KW-1185">Reference proteome</keyword>
<evidence type="ECO:0000313" key="13">
    <source>
        <dbReference type="Proteomes" id="UP000236724"/>
    </source>
</evidence>
<dbReference type="SMART" id="SM00388">
    <property type="entry name" value="HisKA"/>
    <property type="match status" value="1"/>
</dbReference>
<dbReference type="PANTHER" id="PTHR43047:SF72">
    <property type="entry name" value="OSMOSENSING HISTIDINE PROTEIN KINASE SLN1"/>
    <property type="match status" value="1"/>
</dbReference>
<keyword evidence="6 12" id="KW-0418">Kinase</keyword>
<evidence type="ECO:0000256" key="5">
    <source>
        <dbReference type="ARBA" id="ARBA00022679"/>
    </source>
</evidence>
<sequence>MKIQTKLFLLIFIILTALGVPIVLAGYYVMNQLIYTAHQQGFSREITHIKTKIEKDYQTLKDAGVADIKQYHEEAQETLLNALKNYEYGETGHLYVLTTDAKVLLHQGHQRGETFSPDFVQDMLNKQEGFTEYEYQDKDFIAAYLTSKEWNWLIVLEITKDEIFAIRSLYINFIGAVSTVIFLVLLLLSYVITRRSSLRIKGTLNYLKHVESGHIHAQSPEIAKDELGVIQRGINSMVEKITAVNLSMHHEIAQRRIAEDDMRQAKEEAIQANLTKSRFIANMSHELRTPLNAIIGYSEMLMEDLEENLEMAGDAEKIHNSGRHLLGLINDVLDISKIEAGKMEIHPEKFDLNSVLHEISDTVAPLIANKDNTLELKFDDNLGEVYTDLTKLRQILLNLLSNAAKFSEQHPIIFEAKRLINSHSDNIQIKVIDTGIGMNAEQQDKIFKAFTQADTSTTREYGGTGLGLAISRQFAIMIGGDIHVNSEVGVGSTFTLEMLSNLQSQQTLQ</sequence>
<dbReference type="InterPro" id="IPR003594">
    <property type="entry name" value="HATPase_dom"/>
</dbReference>
<dbReference type="Pfam" id="PF02518">
    <property type="entry name" value="HATPase_c"/>
    <property type="match status" value="1"/>
</dbReference>
<dbReference type="CDD" id="cd16922">
    <property type="entry name" value="HATPase_EvgS-ArcB-TorS-like"/>
    <property type="match status" value="1"/>
</dbReference>
<dbReference type="PROSITE" id="PS50109">
    <property type="entry name" value="HIS_KIN"/>
    <property type="match status" value="1"/>
</dbReference>
<gene>
    <name evidence="12" type="primary">barA_3</name>
    <name evidence="12" type="ORF">MBHS_00537</name>
</gene>
<dbReference type="InterPro" id="IPR005467">
    <property type="entry name" value="His_kinase_dom"/>
</dbReference>
<feature type="domain" description="Histidine kinase" evidence="10">
    <location>
        <begin position="282"/>
        <end position="502"/>
    </location>
</feature>
<organism evidence="12 13">
    <name type="scientific">Candidatus Venteria ishoeyi</name>
    <dbReference type="NCBI Taxonomy" id="1899563"/>
    <lineage>
        <taxon>Bacteria</taxon>
        <taxon>Pseudomonadati</taxon>
        <taxon>Pseudomonadota</taxon>
        <taxon>Gammaproteobacteria</taxon>
        <taxon>Thiotrichales</taxon>
        <taxon>Thiotrichaceae</taxon>
        <taxon>Venteria</taxon>
    </lineage>
</organism>
<dbReference type="CDD" id="cd00082">
    <property type="entry name" value="HisKA"/>
    <property type="match status" value="1"/>
</dbReference>
<keyword evidence="9" id="KW-0812">Transmembrane</keyword>
<dbReference type="InterPro" id="IPR003660">
    <property type="entry name" value="HAMP_dom"/>
</dbReference>
<dbReference type="InterPro" id="IPR033462">
    <property type="entry name" value="Cache_3-Cache_2"/>
</dbReference>
<dbReference type="InterPro" id="IPR036890">
    <property type="entry name" value="HATPase_C_sf"/>
</dbReference>
<evidence type="ECO:0000256" key="8">
    <source>
        <dbReference type="SAM" id="Coils"/>
    </source>
</evidence>
<evidence type="ECO:0000259" key="11">
    <source>
        <dbReference type="PROSITE" id="PS50885"/>
    </source>
</evidence>
<dbReference type="InterPro" id="IPR004358">
    <property type="entry name" value="Sig_transdc_His_kin-like_C"/>
</dbReference>
<name>A0A1H6F3E1_9GAMM</name>
<keyword evidence="9" id="KW-1133">Transmembrane helix</keyword>
<dbReference type="SUPFAM" id="SSF55874">
    <property type="entry name" value="ATPase domain of HSP90 chaperone/DNA topoisomerase II/histidine kinase"/>
    <property type="match status" value="1"/>
</dbReference>
<dbReference type="Proteomes" id="UP000236724">
    <property type="component" value="Unassembled WGS sequence"/>
</dbReference>
<evidence type="ECO:0000313" key="12">
    <source>
        <dbReference type="EMBL" id="SEH04688.1"/>
    </source>
</evidence>
<dbReference type="InterPro" id="IPR003661">
    <property type="entry name" value="HisK_dim/P_dom"/>
</dbReference>
<dbReference type="Gene3D" id="3.30.565.10">
    <property type="entry name" value="Histidine kinase-like ATPase, C-terminal domain"/>
    <property type="match status" value="1"/>
</dbReference>
<dbReference type="OrthoDB" id="9770795at2"/>
<keyword evidence="5 12" id="KW-0808">Transferase</keyword>
<dbReference type="InterPro" id="IPR036097">
    <property type="entry name" value="HisK_dim/P_sf"/>
</dbReference>
<dbReference type="Pfam" id="PF00512">
    <property type="entry name" value="HisKA"/>
    <property type="match status" value="1"/>
</dbReference>
<dbReference type="Gene3D" id="1.10.287.130">
    <property type="match status" value="1"/>
</dbReference>
<feature type="transmembrane region" description="Helical" evidence="9">
    <location>
        <begin position="169"/>
        <end position="192"/>
    </location>
</feature>
<dbReference type="PROSITE" id="PS50885">
    <property type="entry name" value="HAMP"/>
    <property type="match status" value="1"/>
</dbReference>
<dbReference type="Gene3D" id="6.10.340.10">
    <property type="match status" value="1"/>
</dbReference>
<feature type="domain" description="HAMP" evidence="11">
    <location>
        <begin position="194"/>
        <end position="246"/>
    </location>
</feature>
<keyword evidence="9" id="KW-0472">Membrane</keyword>
<dbReference type="Pfam" id="PF17201">
    <property type="entry name" value="Cache_3-Cache_2"/>
    <property type="match status" value="1"/>
</dbReference>
<evidence type="ECO:0000256" key="6">
    <source>
        <dbReference type="ARBA" id="ARBA00022777"/>
    </source>
</evidence>
<dbReference type="EC" id="2.7.13.3" evidence="3"/>
<evidence type="ECO:0000256" key="2">
    <source>
        <dbReference type="ARBA" id="ARBA00004370"/>
    </source>
</evidence>
<evidence type="ECO:0000256" key="7">
    <source>
        <dbReference type="ARBA" id="ARBA00023012"/>
    </source>
</evidence>
<evidence type="ECO:0000256" key="1">
    <source>
        <dbReference type="ARBA" id="ARBA00000085"/>
    </source>
</evidence>
<evidence type="ECO:0000256" key="9">
    <source>
        <dbReference type="SAM" id="Phobius"/>
    </source>
</evidence>
<dbReference type="SUPFAM" id="SSF47384">
    <property type="entry name" value="Homodimeric domain of signal transducing histidine kinase"/>
    <property type="match status" value="1"/>
</dbReference>
<evidence type="ECO:0000259" key="10">
    <source>
        <dbReference type="PROSITE" id="PS50109"/>
    </source>
</evidence>
<accession>A0A1H6F3E1</accession>